<gene>
    <name evidence="1" type="ORF">RYX56_21290</name>
</gene>
<dbReference type="Proteomes" id="UP001287282">
    <property type="component" value="Unassembled WGS sequence"/>
</dbReference>
<evidence type="ECO:0000313" key="2">
    <source>
        <dbReference type="Proteomes" id="UP001287282"/>
    </source>
</evidence>
<dbReference type="InterPro" id="IPR036465">
    <property type="entry name" value="vWFA_dom_sf"/>
</dbReference>
<keyword evidence="2" id="KW-1185">Reference proteome</keyword>
<reference evidence="1 2" key="1">
    <citation type="submission" date="2023-10" db="EMBL/GenBank/DDBJ databases">
        <title>Screening of Alkalihalobacillus lindianensis BZ-TG-R113 and Its Alleviation of Salt Stress on Rapeseed Growth.</title>
        <authorList>
            <person name="Zhao B."/>
            <person name="Guo T."/>
        </authorList>
    </citation>
    <scope>NUCLEOTIDE SEQUENCE [LARGE SCALE GENOMIC DNA]</scope>
    <source>
        <strain evidence="1 2">BZ-TG-R113</strain>
    </source>
</reference>
<feature type="non-terminal residue" evidence="1">
    <location>
        <position position="1"/>
    </location>
</feature>
<accession>A0ABU3XG69</accession>
<feature type="non-terminal residue" evidence="1">
    <location>
        <position position="138"/>
    </location>
</feature>
<name>A0ABU3XG69_9BACI</name>
<evidence type="ECO:0000313" key="1">
    <source>
        <dbReference type="EMBL" id="MDV2686890.1"/>
    </source>
</evidence>
<dbReference type="SUPFAM" id="SSF53300">
    <property type="entry name" value="vWA-like"/>
    <property type="match status" value="1"/>
</dbReference>
<sequence>DFEKAKLSGQNIIYVVSDGIETCNGDPVKAAKDLHDSNIKAVVNIIGFDVDNSGQKQLLAVAEAGGGQFETVNTAEQFKRVWEKQRVRLYNEWSRWSAENYNQVSSEISKKLNTLYSKKSDFSNLMYDEKSHLTDRGP</sequence>
<comment type="caution">
    <text evidence="1">The sequence shown here is derived from an EMBL/GenBank/DDBJ whole genome shotgun (WGS) entry which is preliminary data.</text>
</comment>
<dbReference type="EMBL" id="JAWJBA010000062">
    <property type="protein sequence ID" value="MDV2686890.1"/>
    <property type="molecule type" value="Genomic_DNA"/>
</dbReference>
<protein>
    <recommendedName>
        <fullName evidence="3">VWA domain-containing protein</fullName>
    </recommendedName>
</protein>
<evidence type="ECO:0008006" key="3">
    <source>
        <dbReference type="Google" id="ProtNLM"/>
    </source>
</evidence>
<organism evidence="1 2">
    <name type="scientific">Alkalihalophilus lindianensis</name>
    <dbReference type="NCBI Taxonomy" id="1630542"/>
    <lineage>
        <taxon>Bacteria</taxon>
        <taxon>Bacillati</taxon>
        <taxon>Bacillota</taxon>
        <taxon>Bacilli</taxon>
        <taxon>Bacillales</taxon>
        <taxon>Bacillaceae</taxon>
        <taxon>Alkalihalophilus</taxon>
    </lineage>
</organism>
<proteinExistence type="predicted"/>
<dbReference type="Gene3D" id="3.40.50.410">
    <property type="entry name" value="von Willebrand factor, type A domain"/>
    <property type="match status" value="1"/>
</dbReference>